<feature type="domain" description="DUF112" evidence="2">
    <location>
        <begin position="20"/>
        <end position="439"/>
    </location>
</feature>
<evidence type="ECO:0000259" key="2">
    <source>
        <dbReference type="Pfam" id="PF01970"/>
    </source>
</evidence>
<keyword evidence="1" id="KW-0812">Transmembrane</keyword>
<proteinExistence type="predicted"/>
<keyword evidence="1" id="KW-0472">Membrane</keyword>
<name>A0A060IA98_RHIET</name>
<dbReference type="Proteomes" id="UP000027180">
    <property type="component" value="Plasmid pRetIE4771d"/>
</dbReference>
<dbReference type="PANTHER" id="PTHR35342">
    <property type="entry name" value="TRICARBOXYLIC TRANSPORT PROTEIN"/>
    <property type="match status" value="1"/>
</dbReference>
<reference evidence="3 4" key="1">
    <citation type="submission" date="2013-12" db="EMBL/GenBank/DDBJ databases">
        <title>Complete genome sequence of Rhizobium etli bv. mimosae IE4771.</title>
        <authorList>
            <person name="Bustos P."/>
            <person name="Santamaria R.I."/>
            <person name="Lozano L."/>
            <person name="Ormeno-Orrillo E."/>
            <person name="Rogel M.A."/>
            <person name="Romero D."/>
            <person name="Cevallos M.A."/>
            <person name="Martinez-Romero E."/>
            <person name="Gonzalez V."/>
        </authorList>
    </citation>
    <scope>NUCLEOTIDE SEQUENCE [LARGE SCALE GENOMIC DNA]</scope>
    <source>
        <strain evidence="3 4">IE4771</strain>
        <plasmid evidence="4">Plasmid pRetIE4771d</plasmid>
    </source>
</reference>
<dbReference type="EMBL" id="CP006990">
    <property type="protein sequence ID" value="AIC30712.1"/>
    <property type="molecule type" value="Genomic_DNA"/>
</dbReference>
<feature type="transmembrane region" description="Helical" evidence="1">
    <location>
        <begin position="411"/>
        <end position="444"/>
    </location>
</feature>
<feature type="transmembrane region" description="Helical" evidence="1">
    <location>
        <begin position="108"/>
        <end position="132"/>
    </location>
</feature>
<evidence type="ECO:0000313" key="4">
    <source>
        <dbReference type="Proteomes" id="UP000027180"/>
    </source>
</evidence>
<organism evidence="3 4">
    <name type="scientific">Rhizobium etli bv. mimosae str. IE4771</name>
    <dbReference type="NCBI Taxonomy" id="1432050"/>
    <lineage>
        <taxon>Bacteria</taxon>
        <taxon>Pseudomonadati</taxon>
        <taxon>Pseudomonadota</taxon>
        <taxon>Alphaproteobacteria</taxon>
        <taxon>Hyphomicrobiales</taxon>
        <taxon>Rhizobiaceae</taxon>
        <taxon>Rhizobium/Agrobacterium group</taxon>
        <taxon>Rhizobium</taxon>
    </lineage>
</organism>
<feature type="transmembrane region" description="Helical" evidence="1">
    <location>
        <begin position="387"/>
        <end position="405"/>
    </location>
</feature>
<dbReference type="Pfam" id="PF01970">
    <property type="entry name" value="TctA"/>
    <property type="match status" value="1"/>
</dbReference>
<dbReference type="KEGG" id="rei:IE4771_PD00157"/>
<dbReference type="OrthoDB" id="7323395at2"/>
<accession>A0A060IA98</accession>
<dbReference type="PANTHER" id="PTHR35342:SF5">
    <property type="entry name" value="TRICARBOXYLIC TRANSPORT PROTEIN"/>
    <property type="match status" value="1"/>
</dbReference>
<gene>
    <name evidence="3" type="ORF">IE4771_PD00157</name>
</gene>
<keyword evidence="1" id="KW-1133">Transmembrane helix</keyword>
<feature type="transmembrane region" description="Helical" evidence="1">
    <location>
        <begin position="259"/>
        <end position="282"/>
    </location>
</feature>
<protein>
    <submittedName>
        <fullName evidence="3">TctA family tripartite tricarboxylate transporter protein</fullName>
    </submittedName>
</protein>
<evidence type="ECO:0000313" key="3">
    <source>
        <dbReference type="EMBL" id="AIC30712.1"/>
    </source>
</evidence>
<feature type="transmembrane region" description="Helical" evidence="1">
    <location>
        <begin position="355"/>
        <end position="375"/>
    </location>
</feature>
<dbReference type="HOGENOM" id="CLU_022936_2_0_5"/>
<sequence>MSLIENLETGFAVAANPINILFCFLGCLLGTLVGVLPGIGTIATIAVLLPVTFGLQPETAIIMLAGIYYGAQYGGSTTSILVNMPGEASSIVTCLDGHQMAKNGRAGVALSIAALASLFAGIVGTIVVAAFAPALGSFANAFRSPEYCLLLVFGLLSAVVLSNGSPVKAVAMIFLGLLIGLVGQDPTSGTLRYTFGIPDLVEGLDFVAVSLGLFGLSEVMNNLERNSAARSGLVAKIETLWPGLDDIRTSWRPALRGTALGSLIGILPGGAATISSFASYALERRVSRTPDRFGRGAIEGVAGPEAANNAASQTSFIPLLTLGIPSNAVMALMAGALMIQGIVPGPQIITEQPNLFWGLIVSMLIGNVMLVIINLPLVGIWVRLLKVPYRVLFPMIVIFCAIGIYSTNNSAAVIMVLALFAFLGYLFAKLGCECAPFILGFILGPLMEENFRRSMALSRGSLEIFVSRPLCIALLIAITLLLLVVVVPSFRKTRDEAVFED</sequence>
<dbReference type="RefSeq" id="WP_040141641.1">
    <property type="nucleotide sequence ID" value="NZ_CP006990.1"/>
</dbReference>
<geneLocation type="plasmid" evidence="3 4">
    <name>pRetIE4771d</name>
</geneLocation>
<keyword evidence="3" id="KW-0614">Plasmid</keyword>
<feature type="transmembrane region" description="Helical" evidence="1">
    <location>
        <begin position="21"/>
        <end position="49"/>
    </location>
</feature>
<dbReference type="AlphaFoldDB" id="A0A060IA98"/>
<dbReference type="InterPro" id="IPR002823">
    <property type="entry name" value="DUF112_TM"/>
</dbReference>
<feature type="transmembrane region" description="Helical" evidence="1">
    <location>
        <begin position="319"/>
        <end position="343"/>
    </location>
</feature>
<feature type="transmembrane region" description="Helical" evidence="1">
    <location>
        <begin position="465"/>
        <end position="487"/>
    </location>
</feature>
<feature type="transmembrane region" description="Helical" evidence="1">
    <location>
        <begin position="144"/>
        <end position="161"/>
    </location>
</feature>
<feature type="transmembrane region" description="Helical" evidence="1">
    <location>
        <begin position="167"/>
        <end position="183"/>
    </location>
</feature>
<evidence type="ECO:0000256" key="1">
    <source>
        <dbReference type="SAM" id="Phobius"/>
    </source>
</evidence>